<sequence>MNLFATLILLLAISNTVTCKFICGNPDPTPLQHTIEVQQDNTVKRSAQPASLKFYITYLDGFNQLQESQRIKTLVEDATRFWERALTVKNPGTGKQLVKRYCSDNIYYTVKENNSLYCVGSRCNRKATCGPLEVPDEYTAECFEQHHGTLYRYYHNGSGIPANGYVLIVDAGYRGACSGSTAAYAGPCHMDPVTDRPNVGYVNLCPGQMDLSYPGGKSLPGIIIHEIGHALGFLSNGFPFMRDSKGNPRTKRGPDNKPIYKDRNGNYLSSNNTVKMITRNWLSAAGKFTRTPGSFVTPKILAFARKYFACPNLDGVDLENYNVIGAVGSHWEARLFQNEVLSPVILIDYSVSQLTLAFFDDSGWYNVNYKTAMRMEYGKGLGCNFATKSCFEYAEIQRRQQKSFKPFCDDNRQATCKDTYSYGVCHIYTYPSGVPREDQFFKTPPYSSPYSAAYFGGDDPHRDFCPTQTYVSGLGDYTATSFCTHTENIQRSQTGTNYYLQTYGKNSICLNHRGKWIYSTHYNLTLTDYLQGSCHKYECTRDKKLNVYFKSAKVSCQRSGEVQFSVRDGNVKLTGAIVCPNPKIFCK</sequence>
<evidence type="ECO:0000256" key="2">
    <source>
        <dbReference type="ARBA" id="ARBA00022670"/>
    </source>
</evidence>
<organism evidence="12 13">
    <name type="scientific">Trichobilharzia regenti</name>
    <name type="common">Nasal bird schistosome</name>
    <dbReference type="NCBI Taxonomy" id="157069"/>
    <lineage>
        <taxon>Eukaryota</taxon>
        <taxon>Metazoa</taxon>
        <taxon>Spiralia</taxon>
        <taxon>Lophotrochozoa</taxon>
        <taxon>Platyhelminthes</taxon>
        <taxon>Trematoda</taxon>
        <taxon>Digenea</taxon>
        <taxon>Strigeidida</taxon>
        <taxon>Schistosomatoidea</taxon>
        <taxon>Schistosomatidae</taxon>
        <taxon>Trichobilharzia</taxon>
    </lineage>
</organism>
<evidence type="ECO:0000313" key="13">
    <source>
        <dbReference type="WBParaSite" id="TREG1_97480.1"/>
    </source>
</evidence>
<keyword evidence="3 9" id="KW-0479">Metal-binding</keyword>
<feature type="binding site" evidence="9">
    <location>
        <position position="225"/>
    </location>
    <ligand>
        <name>Zn(2+)</name>
        <dbReference type="ChEBI" id="CHEBI:29105"/>
        <note>catalytic</note>
    </ligand>
</feature>
<evidence type="ECO:0000256" key="8">
    <source>
        <dbReference type="PIRSR" id="PIRSR601577-1"/>
    </source>
</evidence>
<dbReference type="Gene3D" id="3.10.170.20">
    <property type="match status" value="1"/>
</dbReference>
<dbReference type="InterPro" id="IPR001577">
    <property type="entry name" value="Peptidase_M8"/>
</dbReference>
<dbReference type="FunFam" id="3.90.132.10:FF:000001">
    <property type="entry name" value="leishmanolysin-like peptidase isoform X2"/>
    <property type="match status" value="1"/>
</dbReference>
<keyword evidence="12" id="KW-1185">Reference proteome</keyword>
<proteinExistence type="inferred from homology"/>
<dbReference type="GO" id="GO:0007155">
    <property type="term" value="P:cell adhesion"/>
    <property type="evidence" value="ECO:0007669"/>
    <property type="project" value="InterPro"/>
</dbReference>
<evidence type="ECO:0000256" key="9">
    <source>
        <dbReference type="PIRSR" id="PIRSR601577-2"/>
    </source>
</evidence>
<keyword evidence="4 10" id="KW-0378">Hydrolase</keyword>
<dbReference type="PANTHER" id="PTHR10942:SF0">
    <property type="entry name" value="LEISHMANOLYSIN-LIKE PEPTIDASE"/>
    <property type="match status" value="1"/>
</dbReference>
<evidence type="ECO:0000256" key="3">
    <source>
        <dbReference type="ARBA" id="ARBA00022723"/>
    </source>
</evidence>
<dbReference type="AlphaFoldDB" id="A0AA85KM07"/>
<keyword evidence="2 10" id="KW-0645">Protease</keyword>
<feature type="active site" evidence="8">
    <location>
        <position position="226"/>
    </location>
</feature>
<dbReference type="GO" id="GO:0006508">
    <property type="term" value="P:proteolysis"/>
    <property type="evidence" value="ECO:0007669"/>
    <property type="project" value="UniProtKB-KW"/>
</dbReference>
<keyword evidence="10" id="KW-0732">Signal</keyword>
<evidence type="ECO:0000256" key="10">
    <source>
        <dbReference type="RuleBase" id="RU366077"/>
    </source>
</evidence>
<evidence type="ECO:0000256" key="5">
    <source>
        <dbReference type="ARBA" id="ARBA00022833"/>
    </source>
</evidence>
<dbReference type="PANTHER" id="PTHR10942">
    <property type="entry name" value="LEISHMANOLYSIN-LIKE PEPTIDASE"/>
    <property type="match status" value="1"/>
</dbReference>
<feature type="binding site" evidence="9">
    <location>
        <position position="330"/>
    </location>
    <ligand>
        <name>Zn(2+)</name>
        <dbReference type="ChEBI" id="CHEBI:29105"/>
        <note>catalytic</note>
    </ligand>
</feature>
<evidence type="ECO:0000256" key="6">
    <source>
        <dbReference type="ARBA" id="ARBA00023049"/>
    </source>
</evidence>
<accession>A0AA85KM07</accession>
<reference evidence="13" key="2">
    <citation type="submission" date="2023-11" db="UniProtKB">
        <authorList>
            <consortium name="WormBaseParasite"/>
        </authorList>
    </citation>
    <scope>IDENTIFICATION</scope>
</reference>
<evidence type="ECO:0000256" key="4">
    <source>
        <dbReference type="ARBA" id="ARBA00022801"/>
    </source>
</evidence>
<evidence type="ECO:0000313" key="12">
    <source>
        <dbReference type="Proteomes" id="UP000050795"/>
    </source>
</evidence>
<dbReference type="Gene3D" id="2.30.34.10">
    <property type="entry name" value="Leishmanolysin domain 4"/>
    <property type="match status" value="1"/>
</dbReference>
<evidence type="ECO:0000256" key="1">
    <source>
        <dbReference type="ARBA" id="ARBA00005860"/>
    </source>
</evidence>
<protein>
    <recommendedName>
        <fullName evidence="7 10">Leishmanolysin-like peptidase</fullName>
        <ecNumber evidence="10">3.4.24.-</ecNumber>
    </recommendedName>
</protein>
<comment type="cofactor">
    <cofactor evidence="9 10">
        <name>Zn(2+)</name>
        <dbReference type="ChEBI" id="CHEBI:29105"/>
    </cofactor>
    <text evidence="9 10">Binds 1 zinc ion per subunit.</text>
</comment>
<keyword evidence="5 9" id="KW-0862">Zinc</keyword>
<dbReference type="GO" id="GO:0004222">
    <property type="term" value="F:metalloendopeptidase activity"/>
    <property type="evidence" value="ECO:0007669"/>
    <property type="project" value="UniProtKB-UniRule"/>
</dbReference>
<dbReference type="GO" id="GO:0046872">
    <property type="term" value="F:metal ion binding"/>
    <property type="evidence" value="ECO:0007669"/>
    <property type="project" value="UniProtKB-KW"/>
</dbReference>
<dbReference type="GO" id="GO:0016020">
    <property type="term" value="C:membrane"/>
    <property type="evidence" value="ECO:0007669"/>
    <property type="project" value="InterPro"/>
</dbReference>
<feature type="chain" id="PRO_5041515222" description="Leishmanolysin-like peptidase" evidence="10">
    <location>
        <begin position="20"/>
        <end position="587"/>
    </location>
</feature>
<keyword evidence="6 9" id="KW-0482">Metalloprotease</keyword>
<feature type="binding site" evidence="9">
    <location>
        <position position="229"/>
    </location>
    <ligand>
        <name>Zn(2+)</name>
        <dbReference type="ChEBI" id="CHEBI:29105"/>
        <note>catalytic</note>
    </ligand>
</feature>
<dbReference type="WBParaSite" id="TREG1_97480.1">
    <property type="protein sequence ID" value="TREG1_97480.1"/>
    <property type="gene ID" value="TREG1_97480"/>
</dbReference>
<evidence type="ECO:0000256" key="11">
    <source>
        <dbReference type="SAM" id="MobiDB-lite"/>
    </source>
</evidence>
<reference evidence="12" key="1">
    <citation type="submission" date="2022-06" db="EMBL/GenBank/DDBJ databases">
        <authorList>
            <person name="Berger JAMES D."/>
            <person name="Berger JAMES D."/>
        </authorList>
    </citation>
    <scope>NUCLEOTIDE SEQUENCE [LARGE SCALE GENOMIC DNA]</scope>
</reference>
<name>A0AA85KM07_TRIRE</name>
<feature type="signal peptide" evidence="10">
    <location>
        <begin position="1"/>
        <end position="19"/>
    </location>
</feature>
<feature type="region of interest" description="Disordered" evidence="11">
    <location>
        <begin position="243"/>
        <end position="263"/>
    </location>
</feature>
<comment type="similarity">
    <text evidence="1 10">Belongs to the peptidase M8 family.</text>
</comment>
<dbReference type="GO" id="GO:0005737">
    <property type="term" value="C:cytoplasm"/>
    <property type="evidence" value="ECO:0007669"/>
    <property type="project" value="TreeGrafter"/>
</dbReference>
<dbReference type="Pfam" id="PF01457">
    <property type="entry name" value="Peptidase_M8"/>
    <property type="match status" value="1"/>
</dbReference>
<dbReference type="Proteomes" id="UP000050795">
    <property type="component" value="Unassembled WGS sequence"/>
</dbReference>
<dbReference type="Gene3D" id="3.90.132.10">
    <property type="entry name" value="Leishmanolysin , domain 2"/>
    <property type="match status" value="1"/>
</dbReference>
<dbReference type="SUPFAM" id="SSF55486">
    <property type="entry name" value="Metalloproteases ('zincins'), catalytic domain"/>
    <property type="match status" value="1"/>
</dbReference>
<dbReference type="EC" id="3.4.24.-" evidence="10"/>
<evidence type="ECO:0000256" key="7">
    <source>
        <dbReference type="ARBA" id="ARBA00039717"/>
    </source>
</evidence>